<organism evidence="1 2">
    <name type="scientific">Panagrolaimus sp. ES5</name>
    <dbReference type="NCBI Taxonomy" id="591445"/>
    <lineage>
        <taxon>Eukaryota</taxon>
        <taxon>Metazoa</taxon>
        <taxon>Ecdysozoa</taxon>
        <taxon>Nematoda</taxon>
        <taxon>Chromadorea</taxon>
        <taxon>Rhabditida</taxon>
        <taxon>Tylenchina</taxon>
        <taxon>Panagrolaimomorpha</taxon>
        <taxon>Panagrolaimoidea</taxon>
        <taxon>Panagrolaimidae</taxon>
        <taxon>Panagrolaimus</taxon>
    </lineage>
</organism>
<reference evidence="2" key="1">
    <citation type="submission" date="2022-11" db="UniProtKB">
        <authorList>
            <consortium name="WormBaseParasite"/>
        </authorList>
    </citation>
    <scope>IDENTIFICATION</scope>
</reference>
<dbReference type="WBParaSite" id="ES5_v2.g23659.t1">
    <property type="protein sequence ID" value="ES5_v2.g23659.t1"/>
    <property type="gene ID" value="ES5_v2.g23659"/>
</dbReference>
<protein>
    <submittedName>
        <fullName evidence="2">WAP domain-containing protein</fullName>
    </submittedName>
</protein>
<evidence type="ECO:0000313" key="2">
    <source>
        <dbReference type="WBParaSite" id="ES5_v2.g23659.t1"/>
    </source>
</evidence>
<sequence length="107" mass="12177">MPSRRRNGGIKTLKFYDSEYHKDELSKWSGNSKSCSNYLTEFHNDRLSSIDTGGACVYLFQHMNCQGERIKLVPDGNCGGDKRCCPNHWSLEANCKFNNQASSFQLC</sequence>
<name>A0AC34G246_9BILA</name>
<accession>A0AC34G246</accession>
<evidence type="ECO:0000313" key="1">
    <source>
        <dbReference type="Proteomes" id="UP000887579"/>
    </source>
</evidence>
<dbReference type="Proteomes" id="UP000887579">
    <property type="component" value="Unplaced"/>
</dbReference>
<proteinExistence type="predicted"/>